<reference evidence="3" key="1">
    <citation type="submission" date="2021-01" db="EMBL/GenBank/DDBJ databases">
        <authorList>
            <person name="Corre E."/>
            <person name="Pelletier E."/>
            <person name="Niang G."/>
            <person name="Scheremetjew M."/>
            <person name="Finn R."/>
            <person name="Kale V."/>
            <person name="Holt S."/>
            <person name="Cochrane G."/>
            <person name="Meng A."/>
            <person name="Brown T."/>
            <person name="Cohen L."/>
        </authorList>
    </citation>
    <scope>NUCLEOTIDE SEQUENCE</scope>
    <source>
        <strain evidence="3">CCMP1381</strain>
    </source>
</reference>
<protein>
    <recommendedName>
        <fullName evidence="2">BTB domain-containing protein</fullName>
    </recommendedName>
</protein>
<dbReference type="CDD" id="cd14733">
    <property type="entry name" value="BACK"/>
    <property type="match status" value="1"/>
</dbReference>
<dbReference type="SMART" id="SM00225">
    <property type="entry name" value="BTB"/>
    <property type="match status" value="1"/>
</dbReference>
<feature type="region of interest" description="Disordered" evidence="1">
    <location>
        <begin position="297"/>
        <end position="329"/>
    </location>
</feature>
<evidence type="ECO:0000256" key="1">
    <source>
        <dbReference type="SAM" id="MobiDB-lite"/>
    </source>
</evidence>
<sequence length="329" mass="37378">MASMGSRPDRSQEQVEFTVKPEEDLILEGTERTITRVQAGTPYSCLMLKSQRFSSLFRHYAKHHGLRKEDLAFFFTEELQNDDTPETVFLQKNDEIIVRKRRKPVPPPPNCADAAFFRQMRTLLDDCEHKDVTFVVGPCKEPVKAHKAILVARGEYFRGLFRKGGMIESETGTMVMEKHNVPTLERMLEFIYTNRVEALKDASPHEVLDLLSAAEEYLLPDLKKLCEHAAKSLINTENVAKMLSAADRFGAPHLRQACIGYILGPEKDDVINHPTFKQELEAYPLMLFPIIKAAPQLSNQSPPAKRQRTETPIHTQIHPNSYDMDGASS</sequence>
<dbReference type="PROSITE" id="PS50097">
    <property type="entry name" value="BTB"/>
    <property type="match status" value="1"/>
</dbReference>
<dbReference type="SUPFAM" id="SSF54695">
    <property type="entry name" value="POZ domain"/>
    <property type="match status" value="1"/>
</dbReference>
<dbReference type="InterPro" id="IPR000210">
    <property type="entry name" value="BTB/POZ_dom"/>
</dbReference>
<name>A0A7S2H2I4_9STRA</name>
<feature type="compositionally biased region" description="Polar residues" evidence="1">
    <location>
        <begin position="310"/>
        <end position="319"/>
    </location>
</feature>
<dbReference type="Gene3D" id="3.30.710.10">
    <property type="entry name" value="Potassium Channel Kv1.1, Chain A"/>
    <property type="match status" value="1"/>
</dbReference>
<dbReference type="EMBL" id="HBGS01056299">
    <property type="protein sequence ID" value="CAD9478570.1"/>
    <property type="molecule type" value="Transcribed_RNA"/>
</dbReference>
<dbReference type="InterPro" id="IPR011333">
    <property type="entry name" value="SKP1/BTB/POZ_sf"/>
</dbReference>
<proteinExistence type="predicted"/>
<evidence type="ECO:0000313" key="3">
    <source>
        <dbReference type="EMBL" id="CAD9478570.1"/>
    </source>
</evidence>
<gene>
    <name evidence="3" type="ORF">DSPE1174_LOCUS29308</name>
</gene>
<dbReference type="CDD" id="cd01763">
    <property type="entry name" value="Ubl_SUMO_like"/>
    <property type="match status" value="1"/>
</dbReference>
<accession>A0A7S2H2I4</accession>
<evidence type="ECO:0000259" key="2">
    <source>
        <dbReference type="PROSITE" id="PS50097"/>
    </source>
</evidence>
<dbReference type="Gene3D" id="3.10.20.90">
    <property type="entry name" value="Phosphatidylinositol 3-kinase Catalytic Subunit, Chain A, domain 1"/>
    <property type="match status" value="1"/>
</dbReference>
<dbReference type="Pfam" id="PF00651">
    <property type="entry name" value="BTB"/>
    <property type="match status" value="1"/>
</dbReference>
<dbReference type="PANTHER" id="PTHR24413">
    <property type="entry name" value="SPECKLE-TYPE POZ PROTEIN"/>
    <property type="match status" value="1"/>
</dbReference>
<dbReference type="Gene3D" id="1.25.40.420">
    <property type="match status" value="1"/>
</dbReference>
<feature type="domain" description="BTB" evidence="2">
    <location>
        <begin position="130"/>
        <end position="200"/>
    </location>
</feature>
<dbReference type="AlphaFoldDB" id="A0A7S2H2I4"/>
<organism evidence="3">
    <name type="scientific">Octactis speculum</name>
    <dbReference type="NCBI Taxonomy" id="3111310"/>
    <lineage>
        <taxon>Eukaryota</taxon>
        <taxon>Sar</taxon>
        <taxon>Stramenopiles</taxon>
        <taxon>Ochrophyta</taxon>
        <taxon>Dictyochophyceae</taxon>
        <taxon>Dictyochales</taxon>
        <taxon>Dictyochaceae</taxon>
        <taxon>Octactis</taxon>
    </lineage>
</organism>